<dbReference type="InterPro" id="IPR038996">
    <property type="entry name" value="Gp14"/>
</dbReference>
<accession>A0A8E4W718</accession>
<evidence type="ECO:0000313" key="2">
    <source>
        <dbReference type="Proteomes" id="UP000683418"/>
    </source>
</evidence>
<sequence length="180" mass="18961">MSIYAQAVMSGINALAGTEADQVYASTYNQVRATETKKANIRSAVQAAQYNIAAIKQDKILSNIEVQINQDNAEAAAKVAAATAGVEGGSVDDVMYETEKNEAFAINRANRQADIETESYLAQIGSGMSSLLSINEDLPKISYVDDLLGAFSSFEVNDAAIGEAFSSGNWNLGSIFGTGG</sequence>
<dbReference type="Pfam" id="PF24072">
    <property type="entry name" value="T7_gp14"/>
    <property type="match status" value="1"/>
</dbReference>
<gene>
    <name evidence="1" type="ORF">vBAmePR8F_gp41</name>
</gene>
<evidence type="ECO:0000313" key="1">
    <source>
        <dbReference type="EMBL" id="QPI17701.1"/>
    </source>
</evidence>
<organism evidence="1 2">
    <name type="scientific">Alteromonas phage vB_AmeP_R8W</name>
    <dbReference type="NCBI Taxonomy" id="2774152"/>
    <lineage>
        <taxon>Viruses</taxon>
        <taxon>Duplodnaviria</taxon>
        <taxon>Heunggongvirae</taxon>
        <taxon>Uroviricota</taxon>
        <taxon>Caudoviricetes</taxon>
        <taxon>Autographivirales</taxon>
        <taxon>Foturvirus</taxon>
        <taxon>Foturvirus R8W</taxon>
    </lineage>
</organism>
<reference evidence="1 2" key="1">
    <citation type="submission" date="2020-09" db="EMBL/GenBank/DDBJ databases">
        <authorList>
            <person name="Feng X."/>
            <person name="Yan W."/>
            <person name="Jiao N."/>
            <person name="Zhang R."/>
        </authorList>
    </citation>
    <scope>NUCLEOTIDE SEQUENCE [LARGE SCALE GENOMIC DNA]</scope>
</reference>
<keyword evidence="2" id="KW-1185">Reference proteome</keyword>
<dbReference type="Proteomes" id="UP000683418">
    <property type="component" value="Segment"/>
</dbReference>
<dbReference type="EMBL" id="MW043865">
    <property type="protein sequence ID" value="QPI17701.1"/>
    <property type="molecule type" value="Genomic_DNA"/>
</dbReference>
<protein>
    <submittedName>
        <fullName evidence="1">Uncharacterized protein</fullName>
    </submittedName>
</protein>
<name>A0A8E4W718_9CAUD</name>
<proteinExistence type="predicted"/>